<dbReference type="AlphaFoldDB" id="A0A667ICC2"/>
<dbReference type="Proteomes" id="UP000472241">
    <property type="component" value="Unplaced"/>
</dbReference>
<protein>
    <submittedName>
        <fullName evidence="1">Uncharacterized protein</fullName>
    </submittedName>
</protein>
<dbReference type="Ensembl" id="ENSLCNT00005033274.1">
    <property type="protein sequence ID" value="ENSLCNP00005029806.1"/>
    <property type="gene ID" value="ENSLCNG00005019409.1"/>
</dbReference>
<reference evidence="1" key="2">
    <citation type="submission" date="2025-09" db="UniProtKB">
        <authorList>
            <consortium name="Ensembl"/>
        </authorList>
    </citation>
    <scope>IDENTIFICATION</scope>
</reference>
<sequence>MVNKSLILTGIYVPAVLAFSVRSLTSGSVYGRSLKISGILIADSDLCWEVLLELKVNIFIETDERLFHLVNALEC</sequence>
<name>A0A667ICC2_LYNCA</name>
<proteinExistence type="predicted"/>
<keyword evidence="2" id="KW-1185">Reference proteome</keyword>
<evidence type="ECO:0000313" key="2">
    <source>
        <dbReference type="Proteomes" id="UP000472241"/>
    </source>
</evidence>
<evidence type="ECO:0000313" key="1">
    <source>
        <dbReference type="Ensembl" id="ENSLCNP00005029806.1"/>
    </source>
</evidence>
<reference evidence="1" key="1">
    <citation type="submission" date="2025-08" db="UniProtKB">
        <authorList>
            <consortium name="Ensembl"/>
        </authorList>
    </citation>
    <scope>IDENTIFICATION</scope>
</reference>
<accession>A0A667ICC2</accession>
<organism evidence="1 2">
    <name type="scientific">Lynx canadensis</name>
    <name type="common">Canada lynx</name>
    <name type="synonym">Felis canadensis</name>
    <dbReference type="NCBI Taxonomy" id="61383"/>
    <lineage>
        <taxon>Eukaryota</taxon>
        <taxon>Metazoa</taxon>
        <taxon>Chordata</taxon>
        <taxon>Craniata</taxon>
        <taxon>Vertebrata</taxon>
        <taxon>Euteleostomi</taxon>
        <taxon>Mammalia</taxon>
        <taxon>Eutheria</taxon>
        <taxon>Laurasiatheria</taxon>
        <taxon>Carnivora</taxon>
        <taxon>Feliformia</taxon>
        <taxon>Felidae</taxon>
        <taxon>Felinae</taxon>
        <taxon>Lynx</taxon>
    </lineage>
</organism>